<keyword evidence="1" id="KW-0479">Metal-binding</keyword>
<accession>A0A835GYQ4</accession>
<dbReference type="AlphaFoldDB" id="A0A835GYQ4"/>
<dbReference type="InterPro" id="IPR006734">
    <property type="entry name" value="PLATZ"/>
</dbReference>
<dbReference type="Pfam" id="PF04640">
    <property type="entry name" value="PLATZ"/>
    <property type="match status" value="1"/>
</dbReference>
<evidence type="ECO:0000256" key="2">
    <source>
        <dbReference type="SAM" id="MobiDB-lite"/>
    </source>
</evidence>
<evidence type="ECO:0000313" key="4">
    <source>
        <dbReference type="EMBL" id="KAF9587638.1"/>
    </source>
</evidence>
<gene>
    <name evidence="4" type="ORF">IFM89_004470</name>
</gene>
<keyword evidence="1" id="KW-0862">Zinc</keyword>
<feature type="domain" description="B box-type" evidence="3">
    <location>
        <begin position="15"/>
        <end position="58"/>
    </location>
</feature>
<dbReference type="EMBL" id="JADFTS010000009">
    <property type="protein sequence ID" value="KAF9587638.1"/>
    <property type="molecule type" value="Genomic_DNA"/>
</dbReference>
<evidence type="ECO:0000259" key="3">
    <source>
        <dbReference type="PROSITE" id="PS50119"/>
    </source>
</evidence>
<name>A0A835GYQ4_9MAGN</name>
<keyword evidence="5" id="KW-1185">Reference proteome</keyword>
<comment type="caution">
    <text evidence="4">The sequence shown here is derived from an EMBL/GenBank/DDBJ whole genome shotgun (WGS) entry which is preliminary data.</text>
</comment>
<reference evidence="4 5" key="1">
    <citation type="submission" date="2020-10" db="EMBL/GenBank/DDBJ databases">
        <title>The Coptis chinensis genome and diversification of protoberbering-type alkaloids.</title>
        <authorList>
            <person name="Wang B."/>
            <person name="Shu S."/>
            <person name="Song C."/>
            <person name="Liu Y."/>
        </authorList>
    </citation>
    <scope>NUCLEOTIDE SEQUENCE [LARGE SCALE GENOMIC DNA]</scope>
    <source>
        <strain evidence="4">HL-2020</strain>
        <tissue evidence="4">Leaf</tissue>
    </source>
</reference>
<feature type="region of interest" description="Disordered" evidence="2">
    <location>
        <begin position="201"/>
        <end position="221"/>
    </location>
</feature>
<dbReference type="InterPro" id="IPR000315">
    <property type="entry name" value="Znf_B-box"/>
</dbReference>
<proteinExistence type="predicted"/>
<dbReference type="PANTHER" id="PTHR31065:SF46">
    <property type="entry name" value="PLATZ TRANSCRIPTION FACTOR FAMILY PROTEIN-RELATED"/>
    <property type="match status" value="1"/>
</dbReference>
<sequence length="249" mass="28324">MVMKPAWLEGLIGETFYELCGVHENLRKNEKNIFCLNCCRSICTHCHPSHASHHLLQVRRYVYHDVIRLNELEKLIDCSYVQPYTINRAKVMFLNQRPQARPSTGSPNVCLTCERVLRDPYHFCCLSCKVYFMTVMLQLVDHVVLQGGDLSSILYRLNPSDFAISQFEELHMDCSNGLEEDDQITSNSTIMNDQFNASSSCSSDLRSNNSGMAHESEVVKKKGRSGFLPGLVLSMSRRRKGAPQRSPLS</sequence>
<evidence type="ECO:0000256" key="1">
    <source>
        <dbReference type="PROSITE-ProRule" id="PRU00024"/>
    </source>
</evidence>
<dbReference type="GO" id="GO:0008270">
    <property type="term" value="F:zinc ion binding"/>
    <property type="evidence" value="ECO:0007669"/>
    <property type="project" value="UniProtKB-KW"/>
</dbReference>
<keyword evidence="1" id="KW-0863">Zinc-finger</keyword>
<feature type="compositionally biased region" description="Low complexity" evidence="2">
    <location>
        <begin position="201"/>
        <end position="210"/>
    </location>
</feature>
<dbReference type="OrthoDB" id="1908108at2759"/>
<dbReference type="PANTHER" id="PTHR31065">
    <property type="entry name" value="PLATZ TRANSCRIPTION FACTOR FAMILY PROTEIN"/>
    <property type="match status" value="1"/>
</dbReference>
<protein>
    <recommendedName>
        <fullName evidence="3">B box-type domain-containing protein</fullName>
    </recommendedName>
</protein>
<dbReference type="PROSITE" id="PS50119">
    <property type="entry name" value="ZF_BBOX"/>
    <property type="match status" value="1"/>
</dbReference>
<organism evidence="4 5">
    <name type="scientific">Coptis chinensis</name>
    <dbReference type="NCBI Taxonomy" id="261450"/>
    <lineage>
        <taxon>Eukaryota</taxon>
        <taxon>Viridiplantae</taxon>
        <taxon>Streptophyta</taxon>
        <taxon>Embryophyta</taxon>
        <taxon>Tracheophyta</taxon>
        <taxon>Spermatophyta</taxon>
        <taxon>Magnoliopsida</taxon>
        <taxon>Ranunculales</taxon>
        <taxon>Ranunculaceae</taxon>
        <taxon>Coptidoideae</taxon>
        <taxon>Coptis</taxon>
    </lineage>
</organism>
<dbReference type="Proteomes" id="UP000631114">
    <property type="component" value="Unassembled WGS sequence"/>
</dbReference>
<evidence type="ECO:0000313" key="5">
    <source>
        <dbReference type="Proteomes" id="UP000631114"/>
    </source>
</evidence>